<evidence type="ECO:0000313" key="1">
    <source>
        <dbReference type="EMBL" id="CAH9073153.1"/>
    </source>
</evidence>
<dbReference type="Proteomes" id="UP001152484">
    <property type="component" value="Unassembled WGS sequence"/>
</dbReference>
<gene>
    <name evidence="1" type="ORF">CEURO_LOCUS4665</name>
</gene>
<reference evidence="1" key="1">
    <citation type="submission" date="2022-07" db="EMBL/GenBank/DDBJ databases">
        <authorList>
            <person name="Macas J."/>
            <person name="Novak P."/>
            <person name="Neumann P."/>
        </authorList>
    </citation>
    <scope>NUCLEOTIDE SEQUENCE</scope>
</reference>
<sequence length="156" mass="17252">MTSMCHRTCGHLQKQLKFQCCCGGLLFCYKSVLWASPADSSLSMMNTSSMVILSAILASVVSEIGLGSGPAFSIPGCNSHCPWAKGDHTVRSWTVVPISLDNKNSSFVCRQHEDLIQHQELYVQPDIDKDLLYWMRMVMPGIMMSTCLACTNKNVV</sequence>
<keyword evidence="2" id="KW-1185">Reference proteome</keyword>
<accession>A0A9P1E251</accession>
<protein>
    <submittedName>
        <fullName evidence="1">Uncharacterized protein</fullName>
    </submittedName>
</protein>
<dbReference type="AlphaFoldDB" id="A0A9P1E251"/>
<dbReference type="EMBL" id="CAMAPE010000008">
    <property type="protein sequence ID" value="CAH9073153.1"/>
    <property type="molecule type" value="Genomic_DNA"/>
</dbReference>
<organism evidence="1 2">
    <name type="scientific">Cuscuta europaea</name>
    <name type="common">European dodder</name>
    <dbReference type="NCBI Taxonomy" id="41803"/>
    <lineage>
        <taxon>Eukaryota</taxon>
        <taxon>Viridiplantae</taxon>
        <taxon>Streptophyta</taxon>
        <taxon>Embryophyta</taxon>
        <taxon>Tracheophyta</taxon>
        <taxon>Spermatophyta</taxon>
        <taxon>Magnoliopsida</taxon>
        <taxon>eudicotyledons</taxon>
        <taxon>Gunneridae</taxon>
        <taxon>Pentapetalae</taxon>
        <taxon>asterids</taxon>
        <taxon>lamiids</taxon>
        <taxon>Solanales</taxon>
        <taxon>Convolvulaceae</taxon>
        <taxon>Cuscuteae</taxon>
        <taxon>Cuscuta</taxon>
        <taxon>Cuscuta subgen. Cuscuta</taxon>
    </lineage>
</organism>
<evidence type="ECO:0000313" key="2">
    <source>
        <dbReference type="Proteomes" id="UP001152484"/>
    </source>
</evidence>
<proteinExistence type="predicted"/>
<dbReference type="OrthoDB" id="10267360at2759"/>
<name>A0A9P1E251_CUSEU</name>
<comment type="caution">
    <text evidence="1">The sequence shown here is derived from an EMBL/GenBank/DDBJ whole genome shotgun (WGS) entry which is preliminary data.</text>
</comment>